<accession>A0A0F5PQS1</accession>
<organism evidence="3 5">
    <name type="scientific">Devosia psychrophila</name>
    <dbReference type="NCBI Taxonomy" id="728005"/>
    <lineage>
        <taxon>Bacteria</taxon>
        <taxon>Pseudomonadati</taxon>
        <taxon>Pseudomonadota</taxon>
        <taxon>Alphaproteobacteria</taxon>
        <taxon>Hyphomicrobiales</taxon>
        <taxon>Devosiaceae</taxon>
        <taxon>Devosia</taxon>
    </lineage>
</organism>
<keyword evidence="1" id="KW-0472">Membrane</keyword>
<evidence type="ECO:0000313" key="5">
    <source>
        <dbReference type="Proteomes" id="UP000182258"/>
    </source>
</evidence>
<dbReference type="RefSeq" id="WP_046173110.1">
    <property type="nucleotide sequence ID" value="NZ_FOMB01000016.1"/>
</dbReference>
<dbReference type="Proteomes" id="UP000182258">
    <property type="component" value="Unassembled WGS sequence"/>
</dbReference>
<dbReference type="STRING" id="728005.SAMN04488059_11653"/>
<evidence type="ECO:0000313" key="2">
    <source>
        <dbReference type="EMBL" id="KKC30988.1"/>
    </source>
</evidence>
<dbReference type="OrthoDB" id="7950489at2"/>
<keyword evidence="4" id="KW-1185">Reference proteome</keyword>
<reference evidence="3 5" key="2">
    <citation type="submission" date="2016-10" db="EMBL/GenBank/DDBJ databases">
        <authorList>
            <person name="de Groot N.N."/>
        </authorList>
    </citation>
    <scope>NUCLEOTIDE SEQUENCE [LARGE SCALE GENOMIC DNA]</scope>
    <source>
        <strain evidence="3 5">CGMCC 1.10210</strain>
    </source>
</reference>
<evidence type="ECO:0000313" key="4">
    <source>
        <dbReference type="Proteomes" id="UP000033519"/>
    </source>
</evidence>
<feature type="transmembrane region" description="Helical" evidence="1">
    <location>
        <begin position="69"/>
        <end position="89"/>
    </location>
</feature>
<dbReference type="PATRIC" id="fig|728005.3.peg.2840"/>
<reference evidence="2 4" key="1">
    <citation type="submission" date="2015-03" db="EMBL/GenBank/DDBJ databases">
        <authorList>
            <person name="Lepp D."/>
            <person name="Hassan Y.I."/>
            <person name="Li X.-Z."/>
            <person name="Zhou T."/>
        </authorList>
    </citation>
    <scope>NUCLEOTIDE SEQUENCE [LARGE SCALE GENOMIC DNA]</scope>
    <source>
        <strain evidence="2 4">Cr7-05</strain>
    </source>
</reference>
<keyword evidence="1" id="KW-1133">Transmembrane helix</keyword>
<proteinExistence type="predicted"/>
<name>A0A0F5PQS1_9HYPH</name>
<dbReference type="EMBL" id="FOMB01000016">
    <property type="protein sequence ID" value="SFC97533.1"/>
    <property type="molecule type" value="Genomic_DNA"/>
</dbReference>
<sequence>MFHIMRRIFAGLPVASVLIGFAGQPAVLVIPPALTAAYVLLRDRVIRRRVGLAAWPSDGFACHVLVDDMARLLCLTMLGLPLFFAGYALRALLPAA</sequence>
<gene>
    <name evidence="3" type="ORF">SAMN04488059_11653</name>
    <name evidence="2" type="ORF">WH91_21845</name>
</gene>
<evidence type="ECO:0000256" key="1">
    <source>
        <dbReference type="SAM" id="Phobius"/>
    </source>
</evidence>
<protein>
    <submittedName>
        <fullName evidence="3">Uncharacterized protein</fullName>
    </submittedName>
</protein>
<dbReference type="Proteomes" id="UP000033519">
    <property type="component" value="Unassembled WGS sequence"/>
</dbReference>
<keyword evidence="1" id="KW-0812">Transmembrane</keyword>
<dbReference type="EMBL" id="LAPV01000238">
    <property type="protein sequence ID" value="KKC30988.1"/>
    <property type="molecule type" value="Genomic_DNA"/>
</dbReference>
<evidence type="ECO:0000313" key="3">
    <source>
        <dbReference type="EMBL" id="SFC97533.1"/>
    </source>
</evidence>
<dbReference type="AlphaFoldDB" id="A0A0F5PQS1"/>